<accession>A0A8J5W7B6</accession>
<feature type="region of interest" description="Disordered" evidence="1">
    <location>
        <begin position="1"/>
        <end position="55"/>
    </location>
</feature>
<evidence type="ECO:0000256" key="1">
    <source>
        <dbReference type="SAM" id="MobiDB-lite"/>
    </source>
</evidence>
<proteinExistence type="predicted"/>
<protein>
    <submittedName>
        <fullName evidence="2">Uncharacterized protein</fullName>
    </submittedName>
</protein>
<reference evidence="2" key="1">
    <citation type="journal article" date="2021" name="bioRxiv">
        <title>Whole Genome Assembly and Annotation of Northern Wild Rice, Zizania palustris L., Supports a Whole Genome Duplication in the Zizania Genus.</title>
        <authorList>
            <person name="Haas M."/>
            <person name="Kono T."/>
            <person name="Macchietto M."/>
            <person name="Millas R."/>
            <person name="McGilp L."/>
            <person name="Shao M."/>
            <person name="Duquette J."/>
            <person name="Hirsch C.N."/>
            <person name="Kimball J."/>
        </authorList>
    </citation>
    <scope>NUCLEOTIDE SEQUENCE</scope>
    <source>
        <tissue evidence="2">Fresh leaf tissue</tissue>
    </source>
</reference>
<sequence length="138" mass="15260">MGGDADQLLTAGDQGSSGELDAGGSGRPIEVGEDLKSARRDQERHERTDGRDGMTVKSAKGRLVQVIRWLEGIESGRDLSFFLQSLLCFENTIHRPEAMNSVVLPKVQLQATRQGIICGEESDQEHFSEVKKELLFFI</sequence>
<keyword evidence="3" id="KW-1185">Reference proteome</keyword>
<evidence type="ECO:0000313" key="2">
    <source>
        <dbReference type="EMBL" id="KAG8084318.1"/>
    </source>
</evidence>
<dbReference type="AlphaFoldDB" id="A0A8J5W7B6"/>
<organism evidence="2 3">
    <name type="scientific">Zizania palustris</name>
    <name type="common">Northern wild rice</name>
    <dbReference type="NCBI Taxonomy" id="103762"/>
    <lineage>
        <taxon>Eukaryota</taxon>
        <taxon>Viridiplantae</taxon>
        <taxon>Streptophyta</taxon>
        <taxon>Embryophyta</taxon>
        <taxon>Tracheophyta</taxon>
        <taxon>Spermatophyta</taxon>
        <taxon>Magnoliopsida</taxon>
        <taxon>Liliopsida</taxon>
        <taxon>Poales</taxon>
        <taxon>Poaceae</taxon>
        <taxon>BOP clade</taxon>
        <taxon>Oryzoideae</taxon>
        <taxon>Oryzeae</taxon>
        <taxon>Zizaniinae</taxon>
        <taxon>Zizania</taxon>
    </lineage>
</organism>
<gene>
    <name evidence="2" type="ORF">GUJ93_ZPchr0010g10572</name>
</gene>
<name>A0A8J5W7B6_ZIZPA</name>
<evidence type="ECO:0000313" key="3">
    <source>
        <dbReference type="Proteomes" id="UP000729402"/>
    </source>
</evidence>
<dbReference type="EMBL" id="JAAALK010000082">
    <property type="protein sequence ID" value="KAG8084318.1"/>
    <property type="molecule type" value="Genomic_DNA"/>
</dbReference>
<comment type="caution">
    <text evidence="2">The sequence shown here is derived from an EMBL/GenBank/DDBJ whole genome shotgun (WGS) entry which is preliminary data.</text>
</comment>
<reference evidence="2" key="2">
    <citation type="submission" date="2021-02" db="EMBL/GenBank/DDBJ databases">
        <authorList>
            <person name="Kimball J.A."/>
            <person name="Haas M.W."/>
            <person name="Macchietto M."/>
            <person name="Kono T."/>
            <person name="Duquette J."/>
            <person name="Shao M."/>
        </authorList>
    </citation>
    <scope>NUCLEOTIDE SEQUENCE</scope>
    <source>
        <tissue evidence="2">Fresh leaf tissue</tissue>
    </source>
</reference>
<dbReference type="Proteomes" id="UP000729402">
    <property type="component" value="Unassembled WGS sequence"/>
</dbReference>
<feature type="compositionally biased region" description="Basic and acidic residues" evidence="1">
    <location>
        <begin position="33"/>
        <end position="54"/>
    </location>
</feature>
<feature type="non-terminal residue" evidence="2">
    <location>
        <position position="1"/>
    </location>
</feature>